<dbReference type="Proteomes" id="UP001652660">
    <property type="component" value="Chromosome 5e"/>
</dbReference>
<accession>A0ABM4UDM7</accession>
<keyword evidence="1" id="KW-0812">Transmembrane</keyword>
<dbReference type="GeneID" id="113743272"/>
<evidence type="ECO:0000313" key="3">
    <source>
        <dbReference type="RefSeq" id="XP_071905382.1"/>
    </source>
</evidence>
<reference evidence="3 4" key="1">
    <citation type="submission" date="2025-05" db="UniProtKB">
        <authorList>
            <consortium name="RefSeq"/>
        </authorList>
    </citation>
    <scope>IDENTIFICATION</scope>
    <source>
        <tissue evidence="3 4">Leaves</tissue>
    </source>
</reference>
<dbReference type="RefSeq" id="XP_071929149.1">
    <property type="nucleotide sequence ID" value="XM_072073048.1"/>
</dbReference>
<organism evidence="2 3">
    <name type="scientific">Coffea arabica</name>
    <name type="common">Arabian coffee</name>
    <dbReference type="NCBI Taxonomy" id="13443"/>
    <lineage>
        <taxon>Eukaryota</taxon>
        <taxon>Viridiplantae</taxon>
        <taxon>Streptophyta</taxon>
        <taxon>Embryophyta</taxon>
        <taxon>Tracheophyta</taxon>
        <taxon>Spermatophyta</taxon>
        <taxon>Magnoliopsida</taxon>
        <taxon>eudicotyledons</taxon>
        <taxon>Gunneridae</taxon>
        <taxon>Pentapetalae</taxon>
        <taxon>asterids</taxon>
        <taxon>lamiids</taxon>
        <taxon>Gentianales</taxon>
        <taxon>Rubiaceae</taxon>
        <taxon>Ixoroideae</taxon>
        <taxon>Gardenieae complex</taxon>
        <taxon>Bertiereae - Coffeeae clade</taxon>
        <taxon>Coffeeae</taxon>
        <taxon>Coffea</taxon>
    </lineage>
</organism>
<evidence type="ECO:0000313" key="2">
    <source>
        <dbReference type="Proteomes" id="UP001652660"/>
    </source>
</evidence>
<keyword evidence="2" id="KW-1185">Reference proteome</keyword>
<keyword evidence="1" id="KW-0472">Membrane</keyword>
<gene>
    <name evidence="3" type="primary">LOC113743272</name>
    <name evidence="4" type="synonym">LOC113710160</name>
    <name evidence="5" type="synonym">LOC140003901</name>
</gene>
<evidence type="ECO:0000313" key="5">
    <source>
        <dbReference type="RefSeq" id="XP_071929149.1"/>
    </source>
</evidence>
<keyword evidence="1" id="KW-1133">Transmembrane helix</keyword>
<evidence type="ECO:0000256" key="1">
    <source>
        <dbReference type="SAM" id="Phobius"/>
    </source>
</evidence>
<dbReference type="Proteomes" id="UP001652660">
    <property type="component" value="Chromosome 9e"/>
</dbReference>
<dbReference type="Proteomes" id="UP001652660">
    <property type="component" value="Chromosome 11e"/>
</dbReference>
<dbReference type="RefSeq" id="XP_071922626.1">
    <property type="nucleotide sequence ID" value="XM_072066525.1"/>
</dbReference>
<feature type="transmembrane region" description="Helical" evidence="1">
    <location>
        <begin position="66"/>
        <end position="87"/>
    </location>
</feature>
<sequence length="104" mass="11708">MDDGLKNAKRLGGKLATRERQLLRGKTCFVDLLLRKAIQMPANALFGQLFIAQEERNKEATFLISAFKVCAGVIVSVFLFSLCFLFFSNLFSSLFFAQLLMDFG</sequence>
<evidence type="ECO:0000313" key="4">
    <source>
        <dbReference type="RefSeq" id="XP_071922626.1"/>
    </source>
</evidence>
<protein>
    <submittedName>
        <fullName evidence="3 4">Uncharacterized protein isoform X2</fullName>
    </submittedName>
</protein>
<name>A0ABM4UDM7_COFAR</name>
<proteinExistence type="predicted"/>
<dbReference type="RefSeq" id="XP_071905382.1">
    <property type="nucleotide sequence ID" value="XM_072049281.1"/>
</dbReference>